<dbReference type="EMBL" id="LAVV01001861">
    <property type="protein sequence ID" value="KNZ63258.1"/>
    <property type="molecule type" value="Genomic_DNA"/>
</dbReference>
<protein>
    <submittedName>
        <fullName evidence="2">Uncharacterized protein</fullName>
    </submittedName>
</protein>
<comment type="caution">
    <text evidence="2">The sequence shown here is derived from an EMBL/GenBank/DDBJ whole genome shotgun (WGS) entry which is preliminary data.</text>
</comment>
<gene>
    <name evidence="2" type="ORF">VP01_11676g1</name>
</gene>
<keyword evidence="3" id="KW-1185">Reference proteome</keyword>
<organism evidence="2 3">
    <name type="scientific">Puccinia sorghi</name>
    <dbReference type="NCBI Taxonomy" id="27349"/>
    <lineage>
        <taxon>Eukaryota</taxon>
        <taxon>Fungi</taxon>
        <taxon>Dikarya</taxon>
        <taxon>Basidiomycota</taxon>
        <taxon>Pucciniomycotina</taxon>
        <taxon>Pucciniomycetes</taxon>
        <taxon>Pucciniales</taxon>
        <taxon>Pucciniaceae</taxon>
        <taxon>Puccinia</taxon>
    </lineage>
</organism>
<proteinExistence type="predicted"/>
<feature type="non-terminal residue" evidence="2">
    <location>
        <position position="1"/>
    </location>
</feature>
<feature type="region of interest" description="Disordered" evidence="1">
    <location>
        <begin position="132"/>
        <end position="192"/>
    </location>
</feature>
<name>A0A0L6VRC3_9BASI</name>
<accession>A0A0L6VRC3</accession>
<dbReference type="OrthoDB" id="4847360at2759"/>
<evidence type="ECO:0000313" key="3">
    <source>
        <dbReference type="Proteomes" id="UP000037035"/>
    </source>
</evidence>
<evidence type="ECO:0000313" key="2">
    <source>
        <dbReference type="EMBL" id="KNZ63258.1"/>
    </source>
</evidence>
<dbReference type="VEuPathDB" id="FungiDB:VP01_11676g1"/>
<sequence length="205" mass="23555">FSDDHKKVLYAASYLSGRASQWFEPYMDLLKNQSPSCLIKNWDQFKQQLFTLFGDPNEDNSKASTYITQFRTFQSRVNWNDAAFAFHFRKGLPSHSSNQLDLTGQRIKMLQQLINQTIELDNCYHEKIWSSRKTDSTPSTSKNEDASKHKSLKKFPLKPSTPFASSSVSRPKRSTKIASVLNKEGQLNGDERARREKEGLCLYCG</sequence>
<feature type="non-terminal residue" evidence="2">
    <location>
        <position position="205"/>
    </location>
</feature>
<evidence type="ECO:0000256" key="1">
    <source>
        <dbReference type="SAM" id="MobiDB-lite"/>
    </source>
</evidence>
<dbReference type="STRING" id="27349.A0A0L6VRC3"/>
<reference evidence="2 3" key="1">
    <citation type="submission" date="2015-08" db="EMBL/GenBank/DDBJ databases">
        <title>Next Generation Sequencing and Analysis of the Genome of Puccinia sorghi L Schw, the Causal Agent of Maize Common Rust.</title>
        <authorList>
            <person name="Rochi L."/>
            <person name="Burguener G."/>
            <person name="Darino M."/>
            <person name="Turjanski A."/>
            <person name="Kreff E."/>
            <person name="Dieguez M.J."/>
            <person name="Sacco F."/>
        </authorList>
    </citation>
    <scope>NUCLEOTIDE SEQUENCE [LARGE SCALE GENOMIC DNA]</scope>
    <source>
        <strain evidence="2 3">RO10H11247</strain>
    </source>
</reference>
<dbReference type="Proteomes" id="UP000037035">
    <property type="component" value="Unassembled WGS sequence"/>
</dbReference>
<dbReference type="AlphaFoldDB" id="A0A0L6VRC3"/>